<dbReference type="Pfam" id="PF00027">
    <property type="entry name" value="cNMP_binding"/>
    <property type="match status" value="1"/>
</dbReference>
<dbReference type="InterPro" id="IPR018490">
    <property type="entry name" value="cNMP-bd_dom_sf"/>
</dbReference>
<dbReference type="AlphaFoldDB" id="A0A3P1CXD4"/>
<dbReference type="InterPro" id="IPR014710">
    <property type="entry name" value="RmlC-like_jellyroll"/>
</dbReference>
<proteinExistence type="predicted"/>
<accession>A0A3P1CXD4</accession>
<dbReference type="Proteomes" id="UP000274271">
    <property type="component" value="Unassembled WGS sequence"/>
</dbReference>
<comment type="caution">
    <text evidence="2">The sequence shown here is derived from an EMBL/GenBank/DDBJ whole genome shotgun (WGS) entry which is preliminary data.</text>
</comment>
<dbReference type="Gene3D" id="2.60.120.10">
    <property type="entry name" value="Jelly Rolls"/>
    <property type="match status" value="1"/>
</dbReference>
<evidence type="ECO:0000313" key="2">
    <source>
        <dbReference type="EMBL" id="RRB17756.1"/>
    </source>
</evidence>
<dbReference type="SUPFAM" id="SSF51206">
    <property type="entry name" value="cAMP-binding domain-like"/>
    <property type="match status" value="1"/>
</dbReference>
<dbReference type="InterPro" id="IPR000595">
    <property type="entry name" value="cNMP-bd_dom"/>
</dbReference>
<evidence type="ECO:0000259" key="1">
    <source>
        <dbReference type="Pfam" id="PF00027"/>
    </source>
</evidence>
<dbReference type="OrthoDB" id="663011at2"/>
<protein>
    <submittedName>
        <fullName evidence="2">Crp/Fnr family transcriptional regulator</fullName>
    </submittedName>
</protein>
<organism evidence="2 3">
    <name type="scientific">Larkinella knui</name>
    <dbReference type="NCBI Taxonomy" id="2025310"/>
    <lineage>
        <taxon>Bacteria</taxon>
        <taxon>Pseudomonadati</taxon>
        <taxon>Bacteroidota</taxon>
        <taxon>Cytophagia</taxon>
        <taxon>Cytophagales</taxon>
        <taxon>Spirosomataceae</taxon>
        <taxon>Larkinella</taxon>
    </lineage>
</organism>
<reference evidence="2 3" key="1">
    <citation type="submission" date="2018-11" db="EMBL/GenBank/DDBJ databases">
        <authorList>
            <person name="Zhou Z."/>
            <person name="Wang G."/>
        </authorList>
    </citation>
    <scope>NUCLEOTIDE SEQUENCE [LARGE SCALE GENOMIC DNA]</scope>
    <source>
        <strain evidence="2 3">KCTC42998</strain>
    </source>
</reference>
<evidence type="ECO:0000313" key="3">
    <source>
        <dbReference type="Proteomes" id="UP000274271"/>
    </source>
</evidence>
<gene>
    <name evidence="2" type="ORF">EHT87_05605</name>
</gene>
<feature type="domain" description="Cyclic nucleotide-binding" evidence="1">
    <location>
        <begin position="63"/>
        <end position="150"/>
    </location>
</feature>
<sequence length="223" mass="26068">MGCSGCYQPVFMIDNWKPCIPWIFNYISAQYCFSMHRVLFNIERIVRPNSEEKTAFEQIIHHRVIAKNELYVREGAACKTIGFIEKGCGRLFYEIDGWEVSKEFLFENSLLGSFVGFFTQKPSNVNVATVEETQLLEMNYDDVMQLCRTYPVWQRFATLLLQDQLMRVERREASLLKDAPEDRYRRLLEEHPKVLNRIPPEFVASYLGITPETLGRYRSGIGV</sequence>
<keyword evidence="3" id="KW-1185">Reference proteome</keyword>
<name>A0A3P1CXD4_9BACT</name>
<dbReference type="EMBL" id="RQJP01000001">
    <property type="protein sequence ID" value="RRB17756.1"/>
    <property type="molecule type" value="Genomic_DNA"/>
</dbReference>